<dbReference type="PROSITE" id="PS51910">
    <property type="entry name" value="GH18_2"/>
    <property type="match status" value="1"/>
</dbReference>
<comment type="catalytic activity">
    <reaction evidence="1">
        <text>Random endo-hydrolysis of N-acetyl-beta-D-glucosaminide (1-&gt;4)-beta-linkages in chitin and chitodextrins.</text>
        <dbReference type="EC" id="3.2.1.14"/>
    </reaction>
</comment>
<dbReference type="Pfam" id="PF00704">
    <property type="entry name" value="Glyco_hydro_18"/>
    <property type="match status" value="1"/>
</dbReference>
<dbReference type="Pfam" id="PF00172">
    <property type="entry name" value="Zn_clus"/>
    <property type="match status" value="1"/>
</dbReference>
<dbReference type="GO" id="GO:0008061">
    <property type="term" value="F:chitin binding"/>
    <property type="evidence" value="ECO:0007669"/>
    <property type="project" value="InterPro"/>
</dbReference>
<evidence type="ECO:0000256" key="8">
    <source>
        <dbReference type="ARBA" id="ARBA00023242"/>
    </source>
</evidence>
<feature type="region of interest" description="Disordered" evidence="13">
    <location>
        <begin position="505"/>
        <end position="525"/>
    </location>
</feature>
<keyword evidence="8" id="KW-0539">Nucleus</keyword>
<gene>
    <name evidence="16" type="primary">cht18.2</name>
</gene>
<dbReference type="GO" id="GO:0000272">
    <property type="term" value="P:polysaccharide catabolic process"/>
    <property type="evidence" value="ECO:0007669"/>
    <property type="project" value="UniProtKB-KW"/>
</dbReference>
<dbReference type="GO" id="GO:0008843">
    <property type="term" value="F:endochitinase activity"/>
    <property type="evidence" value="ECO:0007669"/>
    <property type="project" value="UniProtKB-EC"/>
</dbReference>
<dbReference type="PANTHER" id="PTHR11177:SF228">
    <property type="entry name" value="CHITINASE"/>
    <property type="match status" value="1"/>
</dbReference>
<dbReference type="EC" id="3.2.1.14" evidence="4"/>
<dbReference type="GO" id="GO:0006032">
    <property type="term" value="P:chitin catabolic process"/>
    <property type="evidence" value="ECO:0007669"/>
    <property type="project" value="UniProtKB-KW"/>
</dbReference>
<dbReference type="EMBL" id="MK550599">
    <property type="protein sequence ID" value="QDY64812.1"/>
    <property type="molecule type" value="Genomic_DNA"/>
</dbReference>
<proteinExistence type="inferred from homology"/>
<dbReference type="InterPro" id="IPR029070">
    <property type="entry name" value="Chitinase_insertion_sf"/>
</dbReference>
<dbReference type="GO" id="GO:0005576">
    <property type="term" value="C:extracellular region"/>
    <property type="evidence" value="ECO:0007669"/>
    <property type="project" value="UniProtKB-SubCell"/>
</dbReference>
<dbReference type="SUPFAM" id="SSF51445">
    <property type="entry name" value="(Trans)glycosidases"/>
    <property type="match status" value="1"/>
</dbReference>
<dbReference type="PROSITE" id="PS50048">
    <property type="entry name" value="ZN2_CY6_FUNGAL_2"/>
    <property type="match status" value="1"/>
</dbReference>
<organism evidence="16">
    <name type="scientific">Trichoderma koningiopsis</name>
    <dbReference type="NCBI Taxonomy" id="337941"/>
    <lineage>
        <taxon>Eukaryota</taxon>
        <taxon>Fungi</taxon>
        <taxon>Dikarya</taxon>
        <taxon>Ascomycota</taxon>
        <taxon>Pezizomycotina</taxon>
        <taxon>Sordariomycetes</taxon>
        <taxon>Hypocreomycetidae</taxon>
        <taxon>Hypocreales</taxon>
        <taxon>Hypocreaceae</taxon>
        <taxon>Trichoderma</taxon>
    </lineage>
</organism>
<dbReference type="GO" id="GO:0008270">
    <property type="term" value="F:zinc ion binding"/>
    <property type="evidence" value="ECO:0007669"/>
    <property type="project" value="InterPro"/>
</dbReference>
<evidence type="ECO:0000256" key="4">
    <source>
        <dbReference type="ARBA" id="ARBA00012729"/>
    </source>
</evidence>
<dbReference type="Gene3D" id="4.10.240.10">
    <property type="entry name" value="Zn(2)-C6 fungal-type DNA-binding domain"/>
    <property type="match status" value="1"/>
</dbReference>
<evidence type="ECO:0000256" key="7">
    <source>
        <dbReference type="ARBA" id="ARBA00023024"/>
    </source>
</evidence>
<keyword evidence="5" id="KW-0964">Secreted</keyword>
<dbReference type="InterPro" id="IPR011583">
    <property type="entry name" value="Chitinase_II/V-like_cat"/>
</dbReference>
<feature type="domain" description="Zn(2)-C6 fungal-type" evidence="14">
    <location>
        <begin position="9"/>
        <end position="38"/>
    </location>
</feature>
<evidence type="ECO:0000256" key="12">
    <source>
        <dbReference type="RuleBase" id="RU000489"/>
    </source>
</evidence>
<dbReference type="AlphaFoldDB" id="A0A5B8IFH4"/>
<sequence length="883" mass="98011">MPGVPTYRGCDACRKQKKKCDMATPACSRCARLKIACVGCGQLRYKFKDQTDLQAVRLSKKARSRAPLQFDAESDSPVSIVSIASSRDSARSGAFASLLDITDPSYDLRCYGLWFKDLPRRMGTNEALDAAAEAMVGFYPHLRRHEQSSLSRGSLVKYVNALQALRTCLNDPQKASNPETLCAVYILLICQGWTGRDFDQKISHGEGLAYLLEATESRQSSDQFQETIQNTLYVPVIMEAIFNPRIRMSSLFSRLKDRAFGPPAPITLSAKKMMSLQIQSLARLPDLLHEPTKHIDDILTSYQRIRIEIPLLKGSLELTDALVSESPTKQSIKTRILYQGSFALLVACALIFNSYLRACGLDDGNMVEEAENMANDAIKLAHDASQYRPLGASFVPLCLIPAWPATDDVEIRQRVVEALRVYQDDFPAATGKGWYFMARWLEGELDRIRSGLGPSPMEDYGKRQWGTVILDGKGNMMCDGETLTSEMVPRSRAWYCPCSCMGGSSDGEQEHHQHPPIAERPPVDANNGYQTRPPPVSHGYMNGVYYPSWLVYKDKTPATLDVANITHIFYAFVGVNENGSLRWIDEHADLIKDVDGEKGALHALAKLKRQNPHLKTIVSIGGGADSKQFCTLAASHNGRQTLAKQVRHLCDRYKLDGVDIDWEHPKNTQEGHDYVKLLQECRNVLPEDTHLLTTALPVGQYILKHIDLRAVSRLVNYINLMAYDFTGSWTSVCGNQAQLHSPQGGLQSTYPELGVCATDGIEYILSKGFPSRKLVFGIPAYARYFPVAEGPGCSTEGAGEMDYCEMPDDWVDNAVVEEASVAAWYVDANSGKGYITFDVPRTVYLKAKYATHKNLGGLFYWTGTGDKPGRLSLVAAGKRGLDE</sequence>
<dbReference type="InterPro" id="IPR036864">
    <property type="entry name" value="Zn2-C6_fun-type_DNA-bd_sf"/>
</dbReference>
<dbReference type="GO" id="GO:0000981">
    <property type="term" value="F:DNA-binding transcription factor activity, RNA polymerase II-specific"/>
    <property type="evidence" value="ECO:0007669"/>
    <property type="project" value="InterPro"/>
</dbReference>
<comment type="subcellular location">
    <subcellularLocation>
        <location evidence="2">Secreted</location>
    </subcellularLocation>
</comment>
<evidence type="ECO:0000256" key="9">
    <source>
        <dbReference type="ARBA" id="ARBA00023277"/>
    </source>
</evidence>
<dbReference type="Gene3D" id="3.20.20.80">
    <property type="entry name" value="Glycosidases"/>
    <property type="match status" value="1"/>
</dbReference>
<dbReference type="InterPro" id="IPR017853">
    <property type="entry name" value="GH"/>
</dbReference>
<evidence type="ECO:0000259" key="14">
    <source>
        <dbReference type="PROSITE" id="PS50048"/>
    </source>
</evidence>
<keyword evidence="6 12" id="KW-0378">Hydrolase</keyword>
<dbReference type="SMART" id="SM00066">
    <property type="entry name" value="GAL4"/>
    <property type="match status" value="1"/>
</dbReference>
<reference evidence="16" key="1">
    <citation type="submission" date="2019-02" db="EMBL/GenBank/DDBJ databases">
        <title>Trichoderma mycoparasitic genes and enzymes in biological control.</title>
        <authorList>
            <person name="Castrillo M.L."/>
            <person name="Amerio N.S."/>
            <person name="Bich G.A."/>
            <person name="Villalba L.L."/>
            <person name="Saparrat M.C.N."/>
            <person name="Zapata P.D."/>
        </authorList>
    </citation>
    <scope>NUCLEOTIDE SEQUENCE</scope>
    <source>
        <strain evidence="16">POS7</strain>
    </source>
</reference>
<feature type="domain" description="GH18" evidence="15">
    <location>
        <begin position="540"/>
        <end position="883"/>
    </location>
</feature>
<evidence type="ECO:0000256" key="11">
    <source>
        <dbReference type="ARBA" id="ARBA00023326"/>
    </source>
</evidence>
<evidence type="ECO:0000256" key="2">
    <source>
        <dbReference type="ARBA" id="ARBA00004613"/>
    </source>
</evidence>
<dbReference type="Gene3D" id="3.10.50.10">
    <property type="match status" value="1"/>
</dbReference>
<keyword evidence="10 12" id="KW-0326">Glycosidase</keyword>
<keyword evidence="9" id="KW-0119">Carbohydrate metabolism</keyword>
<dbReference type="CDD" id="cd00067">
    <property type="entry name" value="GAL4"/>
    <property type="match status" value="1"/>
</dbReference>
<evidence type="ECO:0000256" key="6">
    <source>
        <dbReference type="ARBA" id="ARBA00022801"/>
    </source>
</evidence>
<dbReference type="PANTHER" id="PTHR11177">
    <property type="entry name" value="CHITINASE"/>
    <property type="match status" value="1"/>
</dbReference>
<dbReference type="InterPro" id="IPR050314">
    <property type="entry name" value="Glycosyl_Hydrlase_18"/>
</dbReference>
<evidence type="ECO:0000256" key="13">
    <source>
        <dbReference type="SAM" id="MobiDB-lite"/>
    </source>
</evidence>
<comment type="similarity">
    <text evidence="3">Belongs to the glycosyl hydrolase 18 family. Chitinase class V subfamily.</text>
</comment>
<evidence type="ECO:0000256" key="3">
    <source>
        <dbReference type="ARBA" id="ARBA00008682"/>
    </source>
</evidence>
<dbReference type="InterPro" id="IPR001223">
    <property type="entry name" value="Glyco_hydro18_cat"/>
</dbReference>
<name>A0A5B8IFH4_9HYPO</name>
<protein>
    <recommendedName>
        <fullName evidence="4">chitinase</fullName>
        <ecNumber evidence="4">3.2.1.14</ecNumber>
    </recommendedName>
</protein>
<dbReference type="PROSITE" id="PS01095">
    <property type="entry name" value="GH18_1"/>
    <property type="match status" value="1"/>
</dbReference>
<evidence type="ECO:0000313" key="16">
    <source>
        <dbReference type="EMBL" id="QDY64812.1"/>
    </source>
</evidence>
<dbReference type="InterPro" id="IPR001579">
    <property type="entry name" value="Glyco_hydro_18_chit_AS"/>
</dbReference>
<accession>A0A5B8IFH4</accession>
<dbReference type="PROSITE" id="PS00463">
    <property type="entry name" value="ZN2_CY6_FUNGAL_1"/>
    <property type="match status" value="1"/>
</dbReference>
<evidence type="ECO:0000256" key="1">
    <source>
        <dbReference type="ARBA" id="ARBA00000822"/>
    </source>
</evidence>
<dbReference type="InterPro" id="IPR001138">
    <property type="entry name" value="Zn2Cys6_DnaBD"/>
</dbReference>
<dbReference type="SMART" id="SM00636">
    <property type="entry name" value="Glyco_18"/>
    <property type="match status" value="1"/>
</dbReference>
<evidence type="ECO:0000256" key="10">
    <source>
        <dbReference type="ARBA" id="ARBA00023295"/>
    </source>
</evidence>
<evidence type="ECO:0000259" key="15">
    <source>
        <dbReference type="PROSITE" id="PS51910"/>
    </source>
</evidence>
<dbReference type="SUPFAM" id="SSF57701">
    <property type="entry name" value="Zn2/Cys6 DNA-binding domain"/>
    <property type="match status" value="1"/>
</dbReference>
<keyword evidence="11" id="KW-0624">Polysaccharide degradation</keyword>
<keyword evidence="7" id="KW-0146">Chitin degradation</keyword>
<evidence type="ECO:0000256" key="5">
    <source>
        <dbReference type="ARBA" id="ARBA00022525"/>
    </source>
</evidence>